<dbReference type="KEGG" id="chri:DK842_22475"/>
<proteinExistence type="predicted"/>
<dbReference type="EMBL" id="CP029554">
    <property type="protein sequence ID" value="AXE33774.1"/>
    <property type="molecule type" value="Genomic_DNA"/>
</dbReference>
<evidence type="ECO:0000313" key="3">
    <source>
        <dbReference type="Proteomes" id="UP000252038"/>
    </source>
</evidence>
<reference evidence="1 3" key="1">
    <citation type="submission" date="2018-05" db="EMBL/GenBank/DDBJ databases">
        <title>Genome sequencing, assembly and analysis of the novel insecticidal bacterium, Chromobacterium phragmitis.</title>
        <authorList>
            <person name="Sparks M.E."/>
            <person name="Blackburn M.B."/>
            <person name="Gundersen-Rindal D.E."/>
        </authorList>
    </citation>
    <scope>NUCLEOTIDE SEQUENCE [LARGE SCALE GENOMIC DNA]</scope>
    <source>
        <strain evidence="1">IIBBL 274-1</strain>
    </source>
</reference>
<dbReference type="PANTHER" id="PTHR36166">
    <property type="entry name" value="CHROMOSOME 9, WHOLE GENOME SHOTGUN SEQUENCE"/>
    <property type="match status" value="1"/>
</dbReference>
<protein>
    <submittedName>
        <fullName evidence="1">SRPBCC domain-containing protein</fullName>
    </submittedName>
</protein>
<evidence type="ECO:0000313" key="2">
    <source>
        <dbReference type="EMBL" id="MEO9382551.1"/>
    </source>
</evidence>
<dbReference type="EMBL" id="JBDXMI010000001">
    <property type="protein sequence ID" value="MEO9382551.1"/>
    <property type="molecule type" value="Genomic_DNA"/>
</dbReference>
<dbReference type="Proteomes" id="UP000252038">
    <property type="component" value="Chromosome"/>
</dbReference>
<dbReference type="InterPro" id="IPR023393">
    <property type="entry name" value="START-like_dom_sf"/>
</dbReference>
<reference evidence="2 4" key="2">
    <citation type="submission" date="2024-05" db="EMBL/GenBank/DDBJ databases">
        <authorList>
            <person name="De Oliveira J.P."/>
            <person name="Noriler S.A."/>
            <person name="De Oliveira A.G."/>
            <person name="Sipoli D.S."/>
        </authorList>
    </citation>
    <scope>NUCLEOTIDE SEQUENCE [LARGE SCALE GENOMIC DNA]</scope>
    <source>
        <strain evidence="2 4">LABIM192</strain>
    </source>
</reference>
<organism evidence="1 3">
    <name type="scientific">Chromobacterium phragmitis</name>
    <dbReference type="NCBI Taxonomy" id="2202141"/>
    <lineage>
        <taxon>Bacteria</taxon>
        <taxon>Pseudomonadati</taxon>
        <taxon>Pseudomonadota</taxon>
        <taxon>Betaproteobacteria</taxon>
        <taxon>Neisseriales</taxon>
        <taxon>Chromobacteriaceae</taxon>
        <taxon>Chromobacterium</taxon>
    </lineage>
</organism>
<dbReference type="Pfam" id="PF10604">
    <property type="entry name" value="Polyketide_cyc2"/>
    <property type="match status" value="1"/>
</dbReference>
<dbReference type="AlphaFoldDB" id="A0A344UES6"/>
<evidence type="ECO:0000313" key="4">
    <source>
        <dbReference type="Proteomes" id="UP001462502"/>
    </source>
</evidence>
<sequence length="153" mass="16973">MATTRSIATEIDIAASLEQVWQVLTDWRRYPEWNPFIVGLHGRHEAGARLVATLHPPGGRHTTFRPRLTAFDVQTRLAWRGKLLVPGLLDGAHHFQLEPLDGGGTRLHHGEDFSGILLPLCGDGMLERARQGILQMNQALKRRCEALASQASA</sequence>
<keyword evidence="4" id="KW-1185">Reference proteome</keyword>
<dbReference type="SUPFAM" id="SSF55961">
    <property type="entry name" value="Bet v1-like"/>
    <property type="match status" value="1"/>
</dbReference>
<dbReference type="PANTHER" id="PTHR36166:SF1">
    <property type="entry name" value="SRPBCC DOMAIN-CONTAINING PROTEIN"/>
    <property type="match status" value="1"/>
</dbReference>
<dbReference type="CDD" id="cd07822">
    <property type="entry name" value="SRPBCC_4"/>
    <property type="match status" value="1"/>
</dbReference>
<gene>
    <name evidence="2" type="ORF">ABI908_00270</name>
    <name evidence="1" type="ORF">DK843_05250</name>
</gene>
<dbReference type="Proteomes" id="UP001462502">
    <property type="component" value="Unassembled WGS sequence"/>
</dbReference>
<accession>A0A344UES6</accession>
<dbReference type="OrthoDB" id="191189at2"/>
<name>A0A344UES6_9NEIS</name>
<dbReference type="KEGG" id="chrb:DK843_05250"/>
<dbReference type="Gene3D" id="3.30.530.20">
    <property type="match status" value="1"/>
</dbReference>
<dbReference type="InterPro" id="IPR019587">
    <property type="entry name" value="Polyketide_cyclase/dehydratase"/>
</dbReference>
<evidence type="ECO:0000313" key="1">
    <source>
        <dbReference type="EMBL" id="AXE33774.1"/>
    </source>
</evidence>
<dbReference type="RefSeq" id="WP_114063487.1">
    <property type="nucleotide sequence ID" value="NZ_CP029495.1"/>
</dbReference>